<dbReference type="Pfam" id="PF02683">
    <property type="entry name" value="DsbD_TM"/>
    <property type="match status" value="1"/>
</dbReference>
<feature type="transmembrane region" description="Helical" evidence="7">
    <location>
        <begin position="600"/>
        <end position="621"/>
    </location>
</feature>
<evidence type="ECO:0000256" key="6">
    <source>
        <dbReference type="ARBA" id="ARBA00023136"/>
    </source>
</evidence>
<name>A0A7M2WXW6_9BACT</name>
<feature type="transmembrane region" description="Helical" evidence="7">
    <location>
        <begin position="501"/>
        <end position="527"/>
    </location>
</feature>
<keyword evidence="4" id="KW-0201">Cytochrome c-type biogenesis</keyword>
<organism evidence="10 11">
    <name type="scientific">Humisphaera borealis</name>
    <dbReference type="NCBI Taxonomy" id="2807512"/>
    <lineage>
        <taxon>Bacteria</taxon>
        <taxon>Pseudomonadati</taxon>
        <taxon>Planctomycetota</taxon>
        <taxon>Phycisphaerae</taxon>
        <taxon>Tepidisphaerales</taxon>
        <taxon>Tepidisphaeraceae</taxon>
        <taxon>Humisphaera</taxon>
    </lineage>
</organism>
<evidence type="ECO:0000256" key="8">
    <source>
        <dbReference type="SAM" id="SignalP"/>
    </source>
</evidence>
<evidence type="ECO:0000313" key="11">
    <source>
        <dbReference type="Proteomes" id="UP000593765"/>
    </source>
</evidence>
<evidence type="ECO:0000256" key="2">
    <source>
        <dbReference type="ARBA" id="ARBA00022475"/>
    </source>
</evidence>
<dbReference type="InterPro" id="IPR003834">
    <property type="entry name" value="Cyt_c_assmbl_TM_dom"/>
</dbReference>
<dbReference type="PROSITE" id="PS51352">
    <property type="entry name" value="THIOREDOXIN_2"/>
    <property type="match status" value="1"/>
</dbReference>
<dbReference type="Gene3D" id="2.60.40.1250">
    <property type="entry name" value="Thiol:disulfide interchange protein DsbD, N-terminal domain"/>
    <property type="match status" value="2"/>
</dbReference>
<reference evidence="10 11" key="1">
    <citation type="submission" date="2020-10" db="EMBL/GenBank/DDBJ databases">
        <title>Wide distribution of Phycisphaera-like planctomycetes from WD2101 soil group in peatlands and genome analysis of the first cultivated representative.</title>
        <authorList>
            <person name="Dedysh S.N."/>
            <person name="Beletsky A.V."/>
            <person name="Ivanova A."/>
            <person name="Kulichevskaya I.S."/>
            <person name="Suzina N.E."/>
            <person name="Philippov D.A."/>
            <person name="Rakitin A.L."/>
            <person name="Mardanov A.V."/>
            <person name="Ravin N.V."/>
        </authorList>
    </citation>
    <scope>NUCLEOTIDE SEQUENCE [LARGE SCALE GENOMIC DNA]</scope>
    <source>
        <strain evidence="10 11">M1803</strain>
    </source>
</reference>
<dbReference type="GO" id="GO:0005886">
    <property type="term" value="C:plasma membrane"/>
    <property type="evidence" value="ECO:0007669"/>
    <property type="project" value="UniProtKB-SubCell"/>
</dbReference>
<dbReference type="InterPro" id="IPR036249">
    <property type="entry name" value="Thioredoxin-like_sf"/>
</dbReference>
<dbReference type="InterPro" id="IPR036929">
    <property type="entry name" value="DsbDN_sf"/>
</dbReference>
<feature type="transmembrane region" description="Helical" evidence="7">
    <location>
        <begin position="424"/>
        <end position="446"/>
    </location>
</feature>
<dbReference type="RefSeq" id="WP_206293132.1">
    <property type="nucleotide sequence ID" value="NZ_CP063458.1"/>
</dbReference>
<dbReference type="PANTHER" id="PTHR32234:SF0">
    <property type="entry name" value="THIOL:DISULFIDE INTERCHANGE PROTEIN DSBD"/>
    <property type="match status" value="1"/>
</dbReference>
<dbReference type="GO" id="GO:0015035">
    <property type="term" value="F:protein-disulfide reductase activity"/>
    <property type="evidence" value="ECO:0007669"/>
    <property type="project" value="TreeGrafter"/>
</dbReference>
<keyword evidence="3 7" id="KW-0812">Transmembrane</keyword>
<dbReference type="Pfam" id="PF13899">
    <property type="entry name" value="Thioredoxin_7"/>
    <property type="match status" value="1"/>
</dbReference>
<dbReference type="InterPro" id="IPR013766">
    <property type="entry name" value="Thioredoxin_domain"/>
</dbReference>
<dbReference type="GO" id="GO:0045454">
    <property type="term" value="P:cell redox homeostasis"/>
    <property type="evidence" value="ECO:0007669"/>
    <property type="project" value="TreeGrafter"/>
</dbReference>
<dbReference type="InterPro" id="IPR028250">
    <property type="entry name" value="DsbDN"/>
</dbReference>
<keyword evidence="5 7" id="KW-1133">Transmembrane helix</keyword>
<keyword evidence="11" id="KW-1185">Reference proteome</keyword>
<feature type="transmembrane region" description="Helical" evidence="7">
    <location>
        <begin position="458"/>
        <end position="481"/>
    </location>
</feature>
<dbReference type="GO" id="GO:0017004">
    <property type="term" value="P:cytochrome complex assembly"/>
    <property type="evidence" value="ECO:0007669"/>
    <property type="project" value="UniProtKB-KW"/>
</dbReference>
<evidence type="ECO:0000256" key="5">
    <source>
        <dbReference type="ARBA" id="ARBA00022989"/>
    </source>
</evidence>
<feature type="chain" id="PRO_5034853392" evidence="8">
    <location>
        <begin position="31"/>
        <end position="781"/>
    </location>
</feature>
<dbReference type="SUPFAM" id="SSF52833">
    <property type="entry name" value="Thioredoxin-like"/>
    <property type="match status" value="1"/>
</dbReference>
<keyword evidence="8" id="KW-0732">Signal</keyword>
<gene>
    <name evidence="10" type="ORF">IPV69_01425</name>
</gene>
<dbReference type="EMBL" id="CP063458">
    <property type="protein sequence ID" value="QOV90062.1"/>
    <property type="molecule type" value="Genomic_DNA"/>
</dbReference>
<feature type="transmembrane region" description="Helical" evidence="7">
    <location>
        <begin position="533"/>
        <end position="555"/>
    </location>
</feature>
<feature type="transmembrane region" description="Helical" evidence="7">
    <location>
        <begin position="567"/>
        <end position="588"/>
    </location>
</feature>
<dbReference type="Pfam" id="PF11412">
    <property type="entry name" value="DsbD_N"/>
    <property type="match status" value="2"/>
</dbReference>
<dbReference type="PANTHER" id="PTHR32234">
    <property type="entry name" value="THIOL:DISULFIDE INTERCHANGE PROTEIN DSBD"/>
    <property type="match status" value="1"/>
</dbReference>
<feature type="transmembrane region" description="Helical" evidence="7">
    <location>
        <begin position="377"/>
        <end position="403"/>
    </location>
</feature>
<dbReference type="KEGG" id="hbs:IPV69_01425"/>
<dbReference type="Gene3D" id="3.40.30.10">
    <property type="entry name" value="Glutaredoxin"/>
    <property type="match status" value="1"/>
</dbReference>
<evidence type="ECO:0000256" key="4">
    <source>
        <dbReference type="ARBA" id="ARBA00022748"/>
    </source>
</evidence>
<keyword evidence="2" id="KW-1003">Cell membrane</keyword>
<accession>A0A7M2WXW6</accession>
<proteinExistence type="predicted"/>
<feature type="signal peptide" evidence="8">
    <location>
        <begin position="1"/>
        <end position="30"/>
    </location>
</feature>
<sequence>MPTADRSIRRLFSSAAVFLLLAFTALPATAQDKQRYKVAKSAVSATVLKPGVPAMAAVVFDIEPGFHAQSNTPTEDYLIAFTAEFETPKGVTAGKPIFPKGHIKQYPALGKLSVYDGRVIIRVPLEIAADAKPGDAVIKGKLGFQICDDKACFPPDEAAIEIKAAIGAADAKSEPSEADLFKGYLAEPPPAAEPGKDGKKVRVSGVLDTTALQGGKPARLAVVIDIVPGFYAQANPVIGDGIPTTVAIEATKGLKFGEPAYPPGKSKASADGKPLSIYSGRAIVLVPVEVSGDATGDVTVKGTVTVQVCDTAGVCLFPEDFPIEVRTSIADARGAVAPNQPELFEAAAAMIAAPAPPRTSTAVKASSNSSADALSGYSIPAVFGIAFVVGIIFNIVPCVLPVLPLKAIGFYETAQHNRLKSVSFGLVFSLGVIASFAVLGLLVVVLRVFTWGEIFSNPWFSLTLVLILVAMAANMFGVFTVNLPAGAYMFTPRHDTYFGNFLFGILTAALSTPCTFGLFVGVIAVALNQPPVVGLLLVSTVGAGMASPYVVLSALPELARKFPRTGPWAELVKQSMGFMLLAVAVFFAKGWLERVTGAPAVWWMIFAIVAAGGLFVIVRCLQYGKTRVAPIAGTIVALLIVAPSFYAAKLLAVKPYEWQAYSETALAAAQSSNKVVLVEFTASWCSNCHALEALVLNDREIQRTVQDESVAMIKADLSAKDAPGWQLLKEKLKAEGVPLTVIYSPTLTEPIQLAGFYSVGDLKAAIEKASPRRSSLSNSLK</sequence>
<dbReference type="Proteomes" id="UP000593765">
    <property type="component" value="Chromosome"/>
</dbReference>
<evidence type="ECO:0000259" key="9">
    <source>
        <dbReference type="PROSITE" id="PS51352"/>
    </source>
</evidence>
<protein>
    <submittedName>
        <fullName evidence="10">Thioredoxin family protein</fullName>
    </submittedName>
</protein>
<comment type="subcellular location">
    <subcellularLocation>
        <location evidence="1">Cell membrane</location>
        <topology evidence="1">Multi-pass membrane protein</topology>
    </subcellularLocation>
</comment>
<keyword evidence="6 7" id="KW-0472">Membrane</keyword>
<evidence type="ECO:0000256" key="1">
    <source>
        <dbReference type="ARBA" id="ARBA00004651"/>
    </source>
</evidence>
<feature type="transmembrane region" description="Helical" evidence="7">
    <location>
        <begin position="628"/>
        <end position="646"/>
    </location>
</feature>
<evidence type="ECO:0000256" key="3">
    <source>
        <dbReference type="ARBA" id="ARBA00022692"/>
    </source>
</evidence>
<dbReference type="AlphaFoldDB" id="A0A7M2WXW6"/>
<feature type="domain" description="Thioredoxin" evidence="9">
    <location>
        <begin position="636"/>
        <end position="771"/>
    </location>
</feature>
<evidence type="ECO:0000313" key="10">
    <source>
        <dbReference type="EMBL" id="QOV90062.1"/>
    </source>
</evidence>
<evidence type="ECO:0000256" key="7">
    <source>
        <dbReference type="SAM" id="Phobius"/>
    </source>
</evidence>